<dbReference type="AlphaFoldDB" id="A0A0J6S3P8"/>
<keyword evidence="6" id="KW-0282">Flagellum</keyword>
<feature type="transmembrane region" description="Helical" evidence="4">
    <location>
        <begin position="21"/>
        <end position="43"/>
    </location>
</feature>
<dbReference type="InterPro" id="IPR000067">
    <property type="entry name" value="FlgMring_FliF"/>
</dbReference>
<dbReference type="Gene3D" id="3.30.70.1530">
    <property type="entry name" value="Hypothetical protein rpa1041"/>
    <property type="match status" value="1"/>
</dbReference>
<evidence type="ECO:0000256" key="4">
    <source>
        <dbReference type="SAM" id="Phobius"/>
    </source>
</evidence>
<dbReference type="Proteomes" id="UP000036449">
    <property type="component" value="Unassembled WGS sequence"/>
</dbReference>
<dbReference type="EMBL" id="LABZ01000360">
    <property type="protein sequence ID" value="KMO28217.1"/>
    <property type="molecule type" value="Genomic_DNA"/>
</dbReference>
<name>A0A0J6S3P8_9HYPH</name>
<feature type="non-terminal residue" evidence="6">
    <location>
        <position position="213"/>
    </location>
</feature>
<dbReference type="NCBIfam" id="TIGR00206">
    <property type="entry name" value="fliF"/>
    <property type="match status" value="1"/>
</dbReference>
<sequence length="213" mass="22793">MSGREQAERLWSNIVELGPRRLAALGLIGLVVFLAVGLGAYYLSRPAQETLYTGLSREDVARIGGVLKDAGIRFDVSADGAAVLVPYGNTAQARMLLAEKGLPQSSKSGYELFNDLGSLGMTSFMQEMTRVRALEGEIARTIQGMKGVRAARVHIVLPERGSFRRDQQPPSASVVVRTEPADDRSGAQAIRQLVASAIPGMKPDRVTVIGADG</sequence>
<feature type="region of interest" description="Disordered" evidence="3">
    <location>
        <begin position="163"/>
        <end position="183"/>
    </location>
</feature>
<evidence type="ECO:0000313" key="7">
    <source>
        <dbReference type="Proteomes" id="UP000036449"/>
    </source>
</evidence>
<proteinExistence type="predicted"/>
<dbReference type="OrthoDB" id="9807026at2"/>
<dbReference type="GO" id="GO:0009431">
    <property type="term" value="C:bacterial-type flagellum basal body, MS ring"/>
    <property type="evidence" value="ECO:0007669"/>
    <property type="project" value="InterPro"/>
</dbReference>
<keyword evidence="4" id="KW-0812">Transmembrane</keyword>
<reference evidence="6 7" key="1">
    <citation type="submission" date="2015-03" db="EMBL/GenBank/DDBJ databases">
        <title>Genome sequencing of Methylobacterium tarhaniae DSM 25844.</title>
        <authorList>
            <person name="Chaudhry V."/>
            <person name="Patil P.B."/>
        </authorList>
    </citation>
    <scope>NUCLEOTIDE SEQUENCE [LARGE SCALE GENOMIC DNA]</scope>
    <source>
        <strain evidence="6 7">DSM 25844</strain>
    </source>
</reference>
<keyword evidence="2 4" id="KW-0472">Membrane</keyword>
<evidence type="ECO:0000259" key="5">
    <source>
        <dbReference type="Pfam" id="PF01514"/>
    </source>
</evidence>
<dbReference type="InterPro" id="IPR006182">
    <property type="entry name" value="FliF_N_dom"/>
</dbReference>
<evidence type="ECO:0000256" key="3">
    <source>
        <dbReference type="SAM" id="MobiDB-lite"/>
    </source>
</evidence>
<dbReference type="GO" id="GO:0071973">
    <property type="term" value="P:bacterial-type flagellum-dependent cell motility"/>
    <property type="evidence" value="ECO:0007669"/>
    <property type="project" value="InterPro"/>
</dbReference>
<dbReference type="PANTHER" id="PTHR30046:SF0">
    <property type="entry name" value="FLAGELLAR M-RING PROTEIN"/>
    <property type="match status" value="1"/>
</dbReference>
<dbReference type="InterPro" id="IPR043427">
    <property type="entry name" value="YscJ/FliF"/>
</dbReference>
<dbReference type="PRINTS" id="PR01009">
    <property type="entry name" value="FLGMRINGFLIF"/>
</dbReference>
<keyword evidence="6" id="KW-0966">Cell projection</keyword>
<organism evidence="6 7">
    <name type="scientific">Methylobacterium tarhaniae</name>
    <dbReference type="NCBI Taxonomy" id="1187852"/>
    <lineage>
        <taxon>Bacteria</taxon>
        <taxon>Pseudomonadati</taxon>
        <taxon>Pseudomonadota</taxon>
        <taxon>Alphaproteobacteria</taxon>
        <taxon>Hyphomicrobiales</taxon>
        <taxon>Methylobacteriaceae</taxon>
        <taxon>Methylobacterium</taxon>
    </lineage>
</organism>
<evidence type="ECO:0000256" key="1">
    <source>
        <dbReference type="ARBA" id="ARBA00004370"/>
    </source>
</evidence>
<dbReference type="InterPro" id="IPR045851">
    <property type="entry name" value="AMP-bd_C_sf"/>
</dbReference>
<dbReference type="RefSeq" id="WP_048454580.1">
    <property type="nucleotide sequence ID" value="NZ_LABZ01000360.1"/>
</dbReference>
<keyword evidence="6" id="KW-0969">Cilium</keyword>
<keyword evidence="7" id="KW-1185">Reference proteome</keyword>
<feature type="domain" description="Flagellar M-ring N-terminal" evidence="5">
    <location>
        <begin position="44"/>
        <end position="213"/>
    </location>
</feature>
<evidence type="ECO:0000256" key="2">
    <source>
        <dbReference type="ARBA" id="ARBA00023136"/>
    </source>
</evidence>
<comment type="subcellular location">
    <subcellularLocation>
        <location evidence="1">Membrane</location>
    </subcellularLocation>
</comment>
<keyword evidence="4" id="KW-1133">Transmembrane helix</keyword>
<dbReference type="Gene3D" id="3.30.300.30">
    <property type="match status" value="1"/>
</dbReference>
<dbReference type="PANTHER" id="PTHR30046">
    <property type="entry name" value="FLAGELLAR M-RING PROTEIN"/>
    <property type="match status" value="1"/>
</dbReference>
<dbReference type="GO" id="GO:0016020">
    <property type="term" value="C:membrane"/>
    <property type="evidence" value="ECO:0007669"/>
    <property type="project" value="UniProtKB-SubCell"/>
</dbReference>
<evidence type="ECO:0000313" key="6">
    <source>
        <dbReference type="EMBL" id="KMO28217.1"/>
    </source>
</evidence>
<dbReference type="Pfam" id="PF01514">
    <property type="entry name" value="YscJ_FliF"/>
    <property type="match status" value="1"/>
</dbReference>
<protein>
    <submittedName>
        <fullName evidence="6">Flagellar M-ring protein FliF</fullName>
    </submittedName>
</protein>
<accession>A0A0J6S3P8</accession>
<dbReference type="GO" id="GO:0003774">
    <property type="term" value="F:cytoskeletal motor activity"/>
    <property type="evidence" value="ECO:0007669"/>
    <property type="project" value="InterPro"/>
</dbReference>
<gene>
    <name evidence="6" type="ORF">VQ03_30015</name>
</gene>
<comment type="caution">
    <text evidence="6">The sequence shown here is derived from an EMBL/GenBank/DDBJ whole genome shotgun (WGS) entry which is preliminary data.</text>
</comment>